<proteinExistence type="inferred from homology"/>
<dbReference type="GO" id="GO:0009330">
    <property type="term" value="C:DNA topoisomerase type II (double strand cut, ATP-hydrolyzing) complex"/>
    <property type="evidence" value="ECO:0007669"/>
    <property type="project" value="TreeGrafter"/>
</dbReference>
<dbReference type="GO" id="GO:0005524">
    <property type="term" value="F:ATP binding"/>
    <property type="evidence" value="ECO:0007669"/>
    <property type="project" value="InterPro"/>
</dbReference>
<dbReference type="Gene3D" id="2.120.10.90">
    <property type="entry name" value="DNA gyrase/topoisomerase IV, subunit A, C-terminal"/>
    <property type="match status" value="1"/>
</dbReference>
<gene>
    <name evidence="10" type="ORF">ACD_4C00342G0007</name>
</gene>
<dbReference type="EC" id="5.6.2.2" evidence="3"/>
<organism evidence="10">
    <name type="scientific">uncultured bacterium</name>
    <name type="common">gcode 4</name>
    <dbReference type="NCBI Taxonomy" id="1234023"/>
    <lineage>
        <taxon>Bacteria</taxon>
        <taxon>environmental samples</taxon>
    </lineage>
</organism>
<keyword evidence="6 7" id="KW-0413">Isomerase</keyword>
<dbReference type="InterPro" id="IPR035516">
    <property type="entry name" value="Gyrase/topoIV_suA_C"/>
</dbReference>
<dbReference type="SMART" id="SM00434">
    <property type="entry name" value="TOP4c"/>
    <property type="match status" value="1"/>
</dbReference>
<dbReference type="Gene3D" id="3.30.1360.40">
    <property type="match status" value="1"/>
</dbReference>
<dbReference type="Pfam" id="PF03989">
    <property type="entry name" value="DNA_gyraseA_C"/>
    <property type="match status" value="4"/>
</dbReference>
<dbReference type="GO" id="GO:0003918">
    <property type="term" value="F:DNA topoisomerase type II (double strand cut, ATP-hydrolyzing) activity"/>
    <property type="evidence" value="ECO:0007669"/>
    <property type="project" value="UniProtKB-EC"/>
</dbReference>
<feature type="active site" description="O-(5'-phospho-DNA)-tyrosine intermediate" evidence="7">
    <location>
        <position position="156"/>
    </location>
</feature>
<feature type="domain" description="Topo IIA-type catalytic" evidence="9">
    <location>
        <begin position="68"/>
        <end position="544"/>
    </location>
</feature>
<dbReference type="NCBIfam" id="NF004044">
    <property type="entry name" value="PRK05561.1"/>
    <property type="match status" value="1"/>
</dbReference>
<keyword evidence="5 7" id="KW-0238">DNA-binding</keyword>
<dbReference type="PANTHER" id="PTHR43493:SF5">
    <property type="entry name" value="DNA GYRASE SUBUNIT A, CHLOROPLASTIC_MITOCHONDRIAL"/>
    <property type="match status" value="1"/>
</dbReference>
<evidence type="ECO:0000259" key="9">
    <source>
        <dbReference type="PROSITE" id="PS52040"/>
    </source>
</evidence>
<dbReference type="Gene3D" id="3.90.199.10">
    <property type="entry name" value="Topoisomerase II, domain 5"/>
    <property type="match status" value="1"/>
</dbReference>
<dbReference type="InterPro" id="IPR013757">
    <property type="entry name" value="Topo_IIA_A_a_sf"/>
</dbReference>
<dbReference type="InterPro" id="IPR013758">
    <property type="entry name" value="Topo_IIA_A/C_ab"/>
</dbReference>
<evidence type="ECO:0000256" key="6">
    <source>
        <dbReference type="ARBA" id="ARBA00023235"/>
    </source>
</evidence>
<feature type="region of interest" description="Disordered" evidence="8">
    <location>
        <begin position="1"/>
        <end position="24"/>
    </location>
</feature>
<dbReference type="InterPro" id="IPR006691">
    <property type="entry name" value="GyrA/parC_rep"/>
</dbReference>
<dbReference type="GO" id="GO:0003677">
    <property type="term" value="F:DNA binding"/>
    <property type="evidence" value="ECO:0007669"/>
    <property type="project" value="UniProtKB-UniRule"/>
</dbReference>
<evidence type="ECO:0000256" key="4">
    <source>
        <dbReference type="ARBA" id="ARBA00023029"/>
    </source>
</evidence>
<evidence type="ECO:0000256" key="2">
    <source>
        <dbReference type="ARBA" id="ARBA00008263"/>
    </source>
</evidence>
<dbReference type="GO" id="GO:0005737">
    <property type="term" value="C:cytoplasm"/>
    <property type="evidence" value="ECO:0007669"/>
    <property type="project" value="TreeGrafter"/>
</dbReference>
<evidence type="ECO:0000256" key="7">
    <source>
        <dbReference type="PROSITE-ProRule" id="PRU01384"/>
    </source>
</evidence>
<dbReference type="NCBIfam" id="NF004043">
    <property type="entry name" value="PRK05560.1"/>
    <property type="match status" value="1"/>
</dbReference>
<evidence type="ECO:0000256" key="8">
    <source>
        <dbReference type="SAM" id="MobiDB-lite"/>
    </source>
</evidence>
<dbReference type="SUPFAM" id="SSF101904">
    <property type="entry name" value="GyrA/ParC C-terminal domain-like"/>
    <property type="match status" value="1"/>
</dbReference>
<name>K2G877_9BACT</name>
<sequence>MPENINPENEELNPEQFESETQIEVQSETQLDIPTWIVYAWDKWRSVVDEMESCYLEYAMSVIVSRALPDIRDWLKPVHRRILYAMHEGWLRSSWKHRKSARVVWDVMSKYHPHGDSSIYEAMVRMAQYFSMRYMLVDWQWNFWSMDWDWAAAMRYTEAKMAKITEYLLADIDKDTVNWRDNYDASTTEPSVLPTRIPNLLLNWAMGIAVWMATNIPPHNLTELLNALLFILNHPNKSEITIEDLMNFIKWPDFPTWWIIYNKKDILNAYATGRWSVILRWKATIDEAKNWRQAIIITEIPYQLNKSNFIIKIADLVRDKIIVWIHDIRDESNKETVRIVIELKKDAFPKKILNQLYKLTSLQTSFSFNMIALHEGWLQPKLFNLLEILEEFVEHRRDVITRRTIYELKVAEARAHILEWLKIALDHIDEVIATIKASKTREEAHSNLMERFSLSERQSQAILEMQLQRLSGLERQKIESELAEKLALIADLKDILANPERVNTIIWEELQEIKDKFWDERKTQVNEWAIWEFNPKDTIPNEDIVITLSKNSYIKRIKSSSFRTQRRWWKWVQVAVKDEDEVKVILSTKNHNDLLFFTNTGRVFSLPAYEIPETQRTAKGQPIINLLSLQKDEEITSILDMNQMNWKHLILITKKAVVKRIDIDEVSSIRSSGLIVMKPRDWDELGWVKVTNWEDNLLIVSKKWKAIQFNEKDVRVMWRTAAWVRWMKIWKEDQVVEADVVSEWDKYVFTVTENWLGKITDIEWYREQWRWWSWVKVWAMTAKTGDIIWVSLLTEEDKENWEVLLISKSGQTIRITLKTIRATSRVTQWVILTKIKWKNDVLISATVMKAWESDEESGLENEDQASLEIEE</sequence>
<dbReference type="FunFam" id="1.10.268.10:FF:000001">
    <property type="entry name" value="DNA gyrase subunit A"/>
    <property type="match status" value="1"/>
</dbReference>
<comment type="catalytic activity">
    <reaction evidence="1 7">
        <text>ATP-dependent breakage, passage and rejoining of double-stranded DNA.</text>
        <dbReference type="EC" id="5.6.2.2"/>
    </reaction>
</comment>
<dbReference type="CDD" id="cd00187">
    <property type="entry name" value="TOP4c"/>
    <property type="match status" value="1"/>
</dbReference>
<dbReference type="InterPro" id="IPR050220">
    <property type="entry name" value="Type_II_DNA_Topoisomerases"/>
</dbReference>
<accession>K2G877</accession>
<evidence type="ECO:0000313" key="10">
    <source>
        <dbReference type="EMBL" id="EKE26304.1"/>
    </source>
</evidence>
<dbReference type="Gene3D" id="1.10.268.10">
    <property type="entry name" value="Topoisomerase, domain 3"/>
    <property type="match status" value="1"/>
</dbReference>
<dbReference type="PROSITE" id="PS52040">
    <property type="entry name" value="TOPO_IIA"/>
    <property type="match status" value="1"/>
</dbReference>
<evidence type="ECO:0000256" key="3">
    <source>
        <dbReference type="ARBA" id="ARBA00012895"/>
    </source>
</evidence>
<reference evidence="10" key="1">
    <citation type="journal article" date="2012" name="Science">
        <title>Fermentation, hydrogen, and sulfur metabolism in multiple uncultivated bacterial phyla.</title>
        <authorList>
            <person name="Wrighton K.C."/>
            <person name="Thomas B.C."/>
            <person name="Sharon I."/>
            <person name="Miller C.S."/>
            <person name="Castelle C.J."/>
            <person name="VerBerkmoes N.C."/>
            <person name="Wilkins M.J."/>
            <person name="Hettich R.L."/>
            <person name="Lipton M.S."/>
            <person name="Williams K.H."/>
            <person name="Long P.E."/>
            <person name="Banfield J.F."/>
        </authorList>
    </citation>
    <scope>NUCLEOTIDE SEQUENCE [LARGE SCALE GENOMIC DNA]</scope>
</reference>
<dbReference type="Pfam" id="PF00521">
    <property type="entry name" value="DNA_topoisoIV"/>
    <property type="match status" value="1"/>
</dbReference>
<dbReference type="GO" id="GO:0006265">
    <property type="term" value="P:DNA topological change"/>
    <property type="evidence" value="ECO:0007669"/>
    <property type="project" value="UniProtKB-UniRule"/>
</dbReference>
<dbReference type="SUPFAM" id="SSF56719">
    <property type="entry name" value="Type II DNA topoisomerase"/>
    <property type="match status" value="1"/>
</dbReference>
<dbReference type="FunFam" id="3.30.1360.40:FF:000002">
    <property type="entry name" value="DNA gyrase subunit A"/>
    <property type="match status" value="1"/>
</dbReference>
<keyword evidence="4 7" id="KW-0799">Topoisomerase</keyword>
<dbReference type="InterPro" id="IPR002205">
    <property type="entry name" value="Topo_IIA_dom_A"/>
</dbReference>
<comment type="similarity">
    <text evidence="2">Belongs to the type II topoisomerase GyrA/ParC subunit family.</text>
</comment>
<dbReference type="PANTHER" id="PTHR43493">
    <property type="entry name" value="DNA GYRASE/TOPOISOMERASE SUBUNIT A"/>
    <property type="match status" value="1"/>
</dbReference>
<dbReference type="InterPro" id="IPR013760">
    <property type="entry name" value="Topo_IIA-like_dom_sf"/>
</dbReference>
<dbReference type="AlphaFoldDB" id="K2G877"/>
<evidence type="ECO:0000256" key="5">
    <source>
        <dbReference type="ARBA" id="ARBA00023125"/>
    </source>
</evidence>
<evidence type="ECO:0000256" key="1">
    <source>
        <dbReference type="ARBA" id="ARBA00000185"/>
    </source>
</evidence>
<comment type="caution">
    <text evidence="10">The sequence shown here is derived from an EMBL/GenBank/DDBJ whole genome shotgun (WGS) entry which is preliminary data.</text>
</comment>
<dbReference type="NCBIfam" id="TIGR01063">
    <property type="entry name" value="gyrA"/>
    <property type="match status" value="1"/>
</dbReference>
<dbReference type="EMBL" id="AMFJ01000858">
    <property type="protein sequence ID" value="EKE26304.1"/>
    <property type="molecule type" value="Genomic_DNA"/>
</dbReference>
<protein>
    <recommendedName>
        <fullName evidence="3">DNA topoisomerase (ATP-hydrolyzing)</fullName>
        <ecNumber evidence="3">5.6.2.2</ecNumber>
    </recommendedName>
</protein>